<sequence>MASIPEVIVFFRRSGGVLQCNMLFVCNGACAGLSLARTKARIAGAHVSDMISYLLEYIAACADSRGSTP</sequence>
<dbReference type="Proteomes" id="UP000033187">
    <property type="component" value="Chromosome 1"/>
</dbReference>
<keyword evidence="2" id="KW-1185">Reference proteome</keyword>
<proteinExistence type="predicted"/>
<name>A0A0D6JJE6_9HYPH</name>
<evidence type="ECO:0000313" key="1">
    <source>
        <dbReference type="EMBL" id="CPR22083.1"/>
    </source>
</evidence>
<protein>
    <submittedName>
        <fullName evidence="1">Uncharacterized protein</fullName>
    </submittedName>
</protein>
<organism evidence="1 2">
    <name type="scientific">Candidatus Filomicrobium marinum</name>
    <dbReference type="NCBI Taxonomy" id="1608628"/>
    <lineage>
        <taxon>Bacteria</taxon>
        <taxon>Pseudomonadati</taxon>
        <taxon>Pseudomonadota</taxon>
        <taxon>Alphaproteobacteria</taxon>
        <taxon>Hyphomicrobiales</taxon>
        <taxon>Hyphomicrobiaceae</taxon>
        <taxon>Filomicrobium</taxon>
    </lineage>
</organism>
<evidence type="ECO:0000313" key="2">
    <source>
        <dbReference type="Proteomes" id="UP000033187"/>
    </source>
</evidence>
<dbReference type="EMBL" id="LN829119">
    <property type="protein sequence ID" value="CPR22083.1"/>
    <property type="molecule type" value="Genomic_DNA"/>
</dbReference>
<dbReference type="KEGG" id="fiy:BN1229_v1_3516"/>
<accession>A0A0D6JJE6</accession>
<dbReference type="AlphaFoldDB" id="A0A0D6JJE6"/>
<gene>
    <name evidence="1" type="ORF">YBN1229_v1_3516</name>
</gene>
<reference evidence="2" key="1">
    <citation type="submission" date="2015-02" db="EMBL/GenBank/DDBJ databases">
        <authorList>
            <person name="Chooi Y.-H."/>
        </authorList>
    </citation>
    <scope>NUCLEOTIDE SEQUENCE [LARGE SCALE GENOMIC DNA]</scope>
    <source>
        <strain evidence="2">strain Y</strain>
    </source>
</reference>